<evidence type="ECO:0000256" key="1">
    <source>
        <dbReference type="SAM" id="MobiDB-lite"/>
    </source>
</evidence>
<reference evidence="2" key="2">
    <citation type="journal article" date="2020" name="Nat. Commun.">
        <title>Large-scale genome sequencing of mycorrhizal fungi provides insights into the early evolution of symbiotic traits.</title>
        <authorList>
            <person name="Miyauchi S."/>
            <person name="Kiss E."/>
            <person name="Kuo A."/>
            <person name="Drula E."/>
            <person name="Kohler A."/>
            <person name="Sanchez-Garcia M."/>
            <person name="Morin E."/>
            <person name="Andreopoulos B."/>
            <person name="Barry K.W."/>
            <person name="Bonito G."/>
            <person name="Buee M."/>
            <person name="Carver A."/>
            <person name="Chen C."/>
            <person name="Cichocki N."/>
            <person name="Clum A."/>
            <person name="Culley D."/>
            <person name="Crous P.W."/>
            <person name="Fauchery L."/>
            <person name="Girlanda M."/>
            <person name="Hayes R.D."/>
            <person name="Keri Z."/>
            <person name="LaButti K."/>
            <person name="Lipzen A."/>
            <person name="Lombard V."/>
            <person name="Magnuson J."/>
            <person name="Maillard F."/>
            <person name="Murat C."/>
            <person name="Nolan M."/>
            <person name="Ohm R.A."/>
            <person name="Pangilinan J."/>
            <person name="Pereira M.F."/>
            <person name="Perotto S."/>
            <person name="Peter M."/>
            <person name="Pfister S."/>
            <person name="Riley R."/>
            <person name="Sitrit Y."/>
            <person name="Stielow J.B."/>
            <person name="Szollosi G."/>
            <person name="Zifcakova L."/>
            <person name="Stursova M."/>
            <person name="Spatafora J.W."/>
            <person name="Tedersoo L."/>
            <person name="Vaario L.M."/>
            <person name="Yamada A."/>
            <person name="Yan M."/>
            <person name="Wang P."/>
            <person name="Xu J."/>
            <person name="Bruns T."/>
            <person name="Baldrian P."/>
            <person name="Vilgalys R."/>
            <person name="Dunand C."/>
            <person name="Henrissat B."/>
            <person name="Grigoriev I.V."/>
            <person name="Hibbett D."/>
            <person name="Nagy L.G."/>
            <person name="Martin F.M."/>
        </authorList>
    </citation>
    <scope>NUCLEOTIDE SEQUENCE</scope>
    <source>
        <strain evidence="2">Prilba</strain>
    </source>
</reference>
<protein>
    <submittedName>
        <fullName evidence="2">Uncharacterized protein</fullName>
    </submittedName>
</protein>
<evidence type="ECO:0000313" key="3">
    <source>
        <dbReference type="Proteomes" id="UP000759537"/>
    </source>
</evidence>
<dbReference type="AlphaFoldDB" id="A0A9P5JXI7"/>
<dbReference type="Proteomes" id="UP000759537">
    <property type="component" value="Unassembled WGS sequence"/>
</dbReference>
<proteinExistence type="predicted"/>
<comment type="caution">
    <text evidence="2">The sequence shown here is derived from an EMBL/GenBank/DDBJ whole genome shotgun (WGS) entry which is preliminary data.</text>
</comment>
<feature type="region of interest" description="Disordered" evidence="1">
    <location>
        <begin position="74"/>
        <end position="112"/>
    </location>
</feature>
<feature type="compositionally biased region" description="Low complexity" evidence="1">
    <location>
        <begin position="96"/>
        <end position="112"/>
    </location>
</feature>
<gene>
    <name evidence="2" type="ORF">DFH94DRAFT_290438</name>
</gene>
<sequence>MSHVTSTRGRARNNTHPTPTVPLPSQSRQPPQSHSQSHWQRQQVTPPPTPPAFDARGAAAKLRTIDGYVSFANVEGLGGPPGVEEEVTEEDRRRGTWWPWRGRSRSGSLTTT</sequence>
<dbReference type="EMBL" id="WHVB01000034">
    <property type="protein sequence ID" value="KAF8467995.1"/>
    <property type="molecule type" value="Genomic_DNA"/>
</dbReference>
<organism evidence="2 3">
    <name type="scientific">Russula ochroleuca</name>
    <dbReference type="NCBI Taxonomy" id="152965"/>
    <lineage>
        <taxon>Eukaryota</taxon>
        <taxon>Fungi</taxon>
        <taxon>Dikarya</taxon>
        <taxon>Basidiomycota</taxon>
        <taxon>Agaricomycotina</taxon>
        <taxon>Agaricomycetes</taxon>
        <taxon>Russulales</taxon>
        <taxon>Russulaceae</taxon>
        <taxon>Russula</taxon>
    </lineage>
</organism>
<feature type="compositionally biased region" description="Polar residues" evidence="1">
    <location>
        <begin position="1"/>
        <end position="18"/>
    </location>
</feature>
<keyword evidence="3" id="KW-1185">Reference proteome</keyword>
<feature type="region of interest" description="Disordered" evidence="1">
    <location>
        <begin position="1"/>
        <end position="55"/>
    </location>
</feature>
<evidence type="ECO:0000313" key="2">
    <source>
        <dbReference type="EMBL" id="KAF8467995.1"/>
    </source>
</evidence>
<accession>A0A9P5JXI7</accession>
<reference evidence="2" key="1">
    <citation type="submission" date="2019-10" db="EMBL/GenBank/DDBJ databases">
        <authorList>
            <consortium name="DOE Joint Genome Institute"/>
            <person name="Kuo A."/>
            <person name="Miyauchi S."/>
            <person name="Kiss E."/>
            <person name="Drula E."/>
            <person name="Kohler A."/>
            <person name="Sanchez-Garcia M."/>
            <person name="Andreopoulos B."/>
            <person name="Barry K.W."/>
            <person name="Bonito G."/>
            <person name="Buee M."/>
            <person name="Carver A."/>
            <person name="Chen C."/>
            <person name="Cichocki N."/>
            <person name="Clum A."/>
            <person name="Culley D."/>
            <person name="Crous P.W."/>
            <person name="Fauchery L."/>
            <person name="Girlanda M."/>
            <person name="Hayes R."/>
            <person name="Keri Z."/>
            <person name="LaButti K."/>
            <person name="Lipzen A."/>
            <person name="Lombard V."/>
            <person name="Magnuson J."/>
            <person name="Maillard F."/>
            <person name="Morin E."/>
            <person name="Murat C."/>
            <person name="Nolan M."/>
            <person name="Ohm R."/>
            <person name="Pangilinan J."/>
            <person name="Pereira M."/>
            <person name="Perotto S."/>
            <person name="Peter M."/>
            <person name="Riley R."/>
            <person name="Sitrit Y."/>
            <person name="Stielow B."/>
            <person name="Szollosi G."/>
            <person name="Zifcakova L."/>
            <person name="Stursova M."/>
            <person name="Spatafora J.W."/>
            <person name="Tedersoo L."/>
            <person name="Vaario L.-M."/>
            <person name="Yamada A."/>
            <person name="Yan M."/>
            <person name="Wang P."/>
            <person name="Xu J."/>
            <person name="Bruns T."/>
            <person name="Baldrian P."/>
            <person name="Vilgalys R."/>
            <person name="Henrissat B."/>
            <person name="Grigoriev I.V."/>
            <person name="Hibbett D."/>
            <person name="Nagy L.G."/>
            <person name="Martin F.M."/>
        </authorList>
    </citation>
    <scope>NUCLEOTIDE SEQUENCE</scope>
    <source>
        <strain evidence="2">Prilba</strain>
    </source>
</reference>
<feature type="compositionally biased region" description="Low complexity" evidence="1">
    <location>
        <begin position="24"/>
        <end position="43"/>
    </location>
</feature>
<name>A0A9P5JXI7_9AGAM</name>